<keyword evidence="3" id="KW-1185">Reference proteome</keyword>
<dbReference type="PATRIC" id="fig|584657.3.peg.4145"/>
<reference evidence="3" key="1">
    <citation type="submission" date="2013-08" db="EMBL/GenBank/DDBJ databases">
        <title>Intrasporangium oryzae NRRL B-24470.</title>
        <authorList>
            <person name="Liu H."/>
            <person name="Wang G."/>
        </authorList>
    </citation>
    <scope>NUCLEOTIDE SEQUENCE [LARGE SCALE GENOMIC DNA]</scope>
    <source>
        <strain evidence="3">Q5-1</strain>
    </source>
</reference>
<evidence type="ECO:0000256" key="1">
    <source>
        <dbReference type="SAM" id="MobiDB-lite"/>
    </source>
</evidence>
<organism evidence="2 3">
    <name type="scientific">Intrasporangium chromatireducens Q5-1</name>
    <dbReference type="NCBI Taxonomy" id="584657"/>
    <lineage>
        <taxon>Bacteria</taxon>
        <taxon>Bacillati</taxon>
        <taxon>Actinomycetota</taxon>
        <taxon>Actinomycetes</taxon>
        <taxon>Micrococcales</taxon>
        <taxon>Intrasporangiaceae</taxon>
        <taxon>Intrasporangium</taxon>
    </lineage>
</organism>
<dbReference type="RefSeq" id="WP_051518893.1">
    <property type="nucleotide sequence ID" value="NZ_AWQS01000372.1"/>
</dbReference>
<evidence type="ECO:0000313" key="3">
    <source>
        <dbReference type="Proteomes" id="UP000019494"/>
    </source>
</evidence>
<dbReference type="Proteomes" id="UP000019494">
    <property type="component" value="Unassembled WGS sequence"/>
</dbReference>
<dbReference type="EMBL" id="AWQS01000372">
    <property type="protein sequence ID" value="EWT03980.1"/>
    <property type="molecule type" value="Genomic_DNA"/>
</dbReference>
<dbReference type="GO" id="GO:0016301">
    <property type="term" value="F:kinase activity"/>
    <property type="evidence" value="ECO:0007669"/>
    <property type="project" value="UniProtKB-KW"/>
</dbReference>
<gene>
    <name evidence="2" type="ORF">N864_16685</name>
</gene>
<accession>W9GD37</accession>
<protein>
    <submittedName>
        <fullName evidence="2">Acetylglutamate kinase</fullName>
    </submittedName>
</protein>
<name>W9GD37_9MICO</name>
<comment type="caution">
    <text evidence="2">The sequence shown here is derived from an EMBL/GenBank/DDBJ whole genome shotgun (WGS) entry which is preliminary data.</text>
</comment>
<sequence>MTANRRPLPFAPTPAPGQLEPTLPSRRLGTVLPLVLVALLSAFLTWTLPRAGAEAAQPIALTHSHAVVPRTPAQQAFHDEMRKLWEDHVTWTRLAIVAFADESASFPATATRLLQNQADIGDAIVPFYGTAAGNRLTALLHDHITIAVELLHAAKAGDTASFADAKDRWYANANDIADFLAKANPRFWPDSVMRDDMRVHLDQTLAEAAHELGGDYTASVADYEAVHAHILQMADMLSGGIIGAFPGSFH</sequence>
<feature type="region of interest" description="Disordered" evidence="1">
    <location>
        <begin position="1"/>
        <end position="22"/>
    </location>
</feature>
<keyword evidence="2" id="KW-0808">Transferase</keyword>
<dbReference type="OrthoDB" id="9792366at2"/>
<evidence type="ECO:0000313" key="2">
    <source>
        <dbReference type="EMBL" id="EWT03980.1"/>
    </source>
</evidence>
<dbReference type="AlphaFoldDB" id="W9GD37"/>
<keyword evidence="2" id="KW-0418">Kinase</keyword>
<proteinExistence type="predicted"/>